<reference evidence="2 3" key="1">
    <citation type="submission" date="2016-10" db="EMBL/GenBank/DDBJ databases">
        <authorList>
            <person name="de Groot N.N."/>
        </authorList>
    </citation>
    <scope>NUCLEOTIDE SEQUENCE [LARGE SCALE GENOMIC DNA]</scope>
    <source>
        <strain evidence="2 3">DSM 25186</strain>
    </source>
</reference>
<dbReference type="RefSeq" id="WP_089684224.1">
    <property type="nucleotide sequence ID" value="NZ_FNFO01000007.1"/>
</dbReference>
<evidence type="ECO:0000259" key="1">
    <source>
        <dbReference type="Pfam" id="PF00534"/>
    </source>
</evidence>
<accession>A0A1G9LF43</accession>
<dbReference type="InterPro" id="IPR001296">
    <property type="entry name" value="Glyco_trans_1"/>
</dbReference>
<organism evidence="2 3">
    <name type="scientific">Catalinimonas alkaloidigena</name>
    <dbReference type="NCBI Taxonomy" id="1075417"/>
    <lineage>
        <taxon>Bacteria</taxon>
        <taxon>Pseudomonadati</taxon>
        <taxon>Bacteroidota</taxon>
        <taxon>Cytophagia</taxon>
        <taxon>Cytophagales</taxon>
        <taxon>Catalimonadaceae</taxon>
        <taxon>Catalinimonas</taxon>
    </lineage>
</organism>
<dbReference type="OrthoDB" id="952844at2"/>
<sequence>MRVIIYESSSFGGCFHYALSLHQAYQADERIESVHLLVPHGTEYQAPGVLSLLSNDQPSTQNSLGRKWTFVWRQLASPVRLYLYLRRQPSSIVIINDFEQLTAPLWVPLLRRLKRRHQFVLVLHDPDRDAYPPSVVYAGFTMRLIVSLMDLVLYHEYLPDKPYYKVPEATRFVSIPHGIYSPHEPDQHLLENITQRAEARNVISIIGNIRQEKNYDVAIQALKFLPDVQLLIAGNAAHSGVDVEALRTMAVEHGVADQVIWIERYLTDEEMAAAIIKSDVILLYYRSSFASQSGILNLIAPFRKPVIIADSQSSLAQVARTYGLGKLVAPDQLPALVSAIQEVLTTPEVAQQGWPAYTAYASWQTHVDNVLDALT</sequence>
<keyword evidence="3" id="KW-1185">Reference proteome</keyword>
<proteinExistence type="predicted"/>
<dbReference type="STRING" id="1075417.SAMN05421823_10719"/>
<keyword evidence="2" id="KW-0808">Transferase</keyword>
<evidence type="ECO:0000313" key="3">
    <source>
        <dbReference type="Proteomes" id="UP000198510"/>
    </source>
</evidence>
<name>A0A1G9LF43_9BACT</name>
<dbReference type="SUPFAM" id="SSF53756">
    <property type="entry name" value="UDP-Glycosyltransferase/glycogen phosphorylase"/>
    <property type="match status" value="1"/>
</dbReference>
<dbReference type="GO" id="GO:0016757">
    <property type="term" value="F:glycosyltransferase activity"/>
    <property type="evidence" value="ECO:0007669"/>
    <property type="project" value="InterPro"/>
</dbReference>
<feature type="domain" description="Glycosyl transferase family 1" evidence="1">
    <location>
        <begin position="192"/>
        <end position="351"/>
    </location>
</feature>
<dbReference type="Gene3D" id="3.40.50.2000">
    <property type="entry name" value="Glycogen Phosphorylase B"/>
    <property type="match status" value="2"/>
</dbReference>
<dbReference type="PANTHER" id="PTHR12526:SF635">
    <property type="entry name" value="GLYCOSYL TRANSFERASE GROUP 1"/>
    <property type="match status" value="1"/>
</dbReference>
<dbReference type="PANTHER" id="PTHR12526">
    <property type="entry name" value="GLYCOSYLTRANSFERASE"/>
    <property type="match status" value="1"/>
</dbReference>
<evidence type="ECO:0000313" key="2">
    <source>
        <dbReference type="EMBL" id="SDL60135.1"/>
    </source>
</evidence>
<dbReference type="Proteomes" id="UP000198510">
    <property type="component" value="Unassembled WGS sequence"/>
</dbReference>
<protein>
    <submittedName>
        <fullName evidence="2">Glycosyltransferase involved in cell wall bisynthesis</fullName>
    </submittedName>
</protein>
<dbReference type="Pfam" id="PF00534">
    <property type="entry name" value="Glycos_transf_1"/>
    <property type="match status" value="1"/>
</dbReference>
<gene>
    <name evidence="2" type="ORF">SAMN05421823_10719</name>
</gene>
<dbReference type="EMBL" id="FNFO01000007">
    <property type="protein sequence ID" value="SDL60135.1"/>
    <property type="molecule type" value="Genomic_DNA"/>
</dbReference>
<dbReference type="AlphaFoldDB" id="A0A1G9LF43"/>